<sequence length="104" mass="10710">MSADIELAEFISNLRAELETALAASSDAEVRFVPKTLDLELSVVAEKSAEASGKISFKIFSVGAEAGGGGTLSNASTQTIKLSLEPVGKDGEQIFITSSGSTTI</sequence>
<evidence type="ECO:0000313" key="2">
    <source>
        <dbReference type="EMBL" id="SPH20768.1"/>
    </source>
</evidence>
<feature type="domain" description="Trypsin-co-occurring" evidence="1">
    <location>
        <begin position="5"/>
        <end position="86"/>
    </location>
</feature>
<dbReference type="EMBL" id="OMOR01000001">
    <property type="protein sequence ID" value="SPH20768.1"/>
    <property type="molecule type" value="Genomic_DNA"/>
</dbReference>
<reference evidence="2 3" key="1">
    <citation type="submission" date="2018-03" db="EMBL/GenBank/DDBJ databases">
        <authorList>
            <person name="Keele B.F."/>
        </authorList>
    </citation>
    <scope>NUCLEOTIDE SEQUENCE [LARGE SCALE GENOMIC DNA]</scope>
    <source>
        <strain evidence="2 3">CECT 8599</strain>
    </source>
</reference>
<dbReference type="RefSeq" id="WP_108827927.1">
    <property type="nucleotide sequence ID" value="NZ_OMOR01000001.1"/>
</dbReference>
<name>A0A2R8BCT6_9RHOB</name>
<keyword evidence="3" id="KW-1185">Reference proteome</keyword>
<dbReference type="AlphaFoldDB" id="A0A2R8BCT6"/>
<dbReference type="OrthoDB" id="9256172at2"/>
<dbReference type="InterPro" id="IPR045608">
    <property type="entry name" value="Trypco2"/>
</dbReference>
<dbReference type="Pfam" id="PF19631">
    <property type="entry name" value="Trypco2"/>
    <property type="match status" value="1"/>
</dbReference>
<accession>A0A2R8BCT6</accession>
<proteinExistence type="predicted"/>
<protein>
    <recommendedName>
        <fullName evidence="1">Trypsin-co-occurring domain-containing protein</fullName>
    </recommendedName>
</protein>
<evidence type="ECO:0000259" key="1">
    <source>
        <dbReference type="Pfam" id="PF19631"/>
    </source>
</evidence>
<evidence type="ECO:0000313" key="3">
    <source>
        <dbReference type="Proteomes" id="UP000244880"/>
    </source>
</evidence>
<gene>
    <name evidence="2" type="ORF">ASD8599_01509</name>
</gene>
<dbReference type="Proteomes" id="UP000244880">
    <property type="component" value="Unassembled WGS sequence"/>
</dbReference>
<organism evidence="2 3">
    <name type="scientific">Ascidiaceihabitans donghaensis</name>
    <dbReference type="NCBI Taxonomy" id="1510460"/>
    <lineage>
        <taxon>Bacteria</taxon>
        <taxon>Pseudomonadati</taxon>
        <taxon>Pseudomonadota</taxon>
        <taxon>Alphaproteobacteria</taxon>
        <taxon>Rhodobacterales</taxon>
        <taxon>Paracoccaceae</taxon>
        <taxon>Ascidiaceihabitans</taxon>
    </lineage>
</organism>